<dbReference type="InterPro" id="IPR036663">
    <property type="entry name" value="Fumarylacetoacetase_C_sf"/>
</dbReference>
<evidence type="ECO:0000259" key="3">
    <source>
        <dbReference type="Pfam" id="PF01557"/>
    </source>
</evidence>
<comment type="similarity">
    <text evidence="1">Belongs to the FAH family.</text>
</comment>
<evidence type="ECO:0000256" key="2">
    <source>
        <dbReference type="ARBA" id="ARBA00022723"/>
    </source>
</evidence>
<dbReference type="InterPro" id="IPR011234">
    <property type="entry name" value="Fumarylacetoacetase-like_C"/>
</dbReference>
<keyword evidence="2" id="KW-0479">Metal-binding</keyword>
<dbReference type="AlphaFoldDB" id="A0AAD4ERH2"/>
<dbReference type="EMBL" id="JAHCVI010000004">
    <property type="protein sequence ID" value="KAG7285890.1"/>
    <property type="molecule type" value="Genomic_DNA"/>
</dbReference>
<dbReference type="PANTHER" id="PTHR11820:SF100">
    <property type="entry name" value="FUMARYLACETOACETATE HYDROLASE FAMILY PROTEIN (AFU_ORTHOLOGUE AFUA_4G01490)"/>
    <property type="match status" value="1"/>
</dbReference>
<dbReference type="GO" id="GO:0050163">
    <property type="term" value="F:oxaloacetate tautomerase activity"/>
    <property type="evidence" value="ECO:0007669"/>
    <property type="project" value="UniProtKB-ARBA"/>
</dbReference>
<evidence type="ECO:0000313" key="5">
    <source>
        <dbReference type="Proteomes" id="UP001197093"/>
    </source>
</evidence>
<protein>
    <recommendedName>
        <fullName evidence="3">Fumarylacetoacetase-like C-terminal domain-containing protein</fullName>
    </recommendedName>
</protein>
<proteinExistence type="inferred from homology"/>
<reference evidence="4" key="1">
    <citation type="submission" date="2023-02" db="EMBL/GenBank/DDBJ databases">
        <authorList>
            <person name="Palmer J.M."/>
        </authorList>
    </citation>
    <scope>NUCLEOTIDE SEQUENCE</scope>
    <source>
        <strain evidence="4">FW57</strain>
    </source>
</reference>
<keyword evidence="5" id="KW-1185">Reference proteome</keyword>
<dbReference type="SUPFAM" id="SSF56529">
    <property type="entry name" value="FAH"/>
    <property type="match status" value="1"/>
</dbReference>
<dbReference type="FunFam" id="3.90.850.10:FF:000002">
    <property type="entry name" value="2-hydroxyhepta-2,4-diene-1,7-dioate isomerase"/>
    <property type="match status" value="1"/>
</dbReference>
<organism evidence="4 5">
    <name type="scientific">Staphylotrichum longicolle</name>
    <dbReference type="NCBI Taxonomy" id="669026"/>
    <lineage>
        <taxon>Eukaryota</taxon>
        <taxon>Fungi</taxon>
        <taxon>Dikarya</taxon>
        <taxon>Ascomycota</taxon>
        <taxon>Pezizomycotina</taxon>
        <taxon>Sordariomycetes</taxon>
        <taxon>Sordariomycetidae</taxon>
        <taxon>Sordariales</taxon>
        <taxon>Chaetomiaceae</taxon>
        <taxon>Staphylotrichum</taxon>
    </lineage>
</organism>
<dbReference type="Pfam" id="PF01557">
    <property type="entry name" value="FAA_hydrolase"/>
    <property type="match status" value="1"/>
</dbReference>
<accession>A0AAD4ERH2</accession>
<dbReference type="GO" id="GO:0046872">
    <property type="term" value="F:metal ion binding"/>
    <property type="evidence" value="ECO:0007669"/>
    <property type="project" value="UniProtKB-KW"/>
</dbReference>
<gene>
    <name evidence="4" type="ORF">NEMBOFW57_008184</name>
</gene>
<sequence length="289" mass="30964">MSWTRLIRFTDDAGRECFGEPEVDSAEQVPELLAQGQLYATEYQGASPVAPLTKGSRVHVKEVLNLLRPSDVPIIRCIGLNYIKHIQEGGRTPPPYPSVFIKPSTSVAGHAEDVPIPRIAQDGTLDYEGELAVVIGKTGKDIARSDALAHVAGFLAANDVSARGWQRDPKKAGGVPQWCFSKGFDRFAPLSAVLVSPRVVGSASGLTLQTLVNGEERQNTSTSDLLFGVEEIVAFCSQGTTLEAGTVILTGTPSGVAMGMKEPKYLNDGDVVEVRISQLGGVKNRMVFE</sequence>
<evidence type="ECO:0000313" key="4">
    <source>
        <dbReference type="EMBL" id="KAG7285890.1"/>
    </source>
</evidence>
<dbReference type="Gene3D" id="3.90.850.10">
    <property type="entry name" value="Fumarylacetoacetase-like, C-terminal domain"/>
    <property type="match status" value="1"/>
</dbReference>
<comment type="caution">
    <text evidence="4">The sequence shown here is derived from an EMBL/GenBank/DDBJ whole genome shotgun (WGS) entry which is preliminary data.</text>
</comment>
<dbReference type="PANTHER" id="PTHR11820">
    <property type="entry name" value="ACYLPYRUVASE"/>
    <property type="match status" value="1"/>
</dbReference>
<feature type="domain" description="Fumarylacetoacetase-like C-terminal" evidence="3">
    <location>
        <begin position="75"/>
        <end position="286"/>
    </location>
</feature>
<evidence type="ECO:0000256" key="1">
    <source>
        <dbReference type="ARBA" id="ARBA00010211"/>
    </source>
</evidence>
<dbReference type="GO" id="GO:0006107">
    <property type="term" value="P:oxaloacetate metabolic process"/>
    <property type="evidence" value="ECO:0007669"/>
    <property type="project" value="UniProtKB-ARBA"/>
</dbReference>
<dbReference type="Proteomes" id="UP001197093">
    <property type="component" value="Unassembled WGS sequence"/>
</dbReference>
<name>A0AAD4ERH2_9PEZI</name>